<dbReference type="AlphaFoldDB" id="A0A1H9M349"/>
<protein>
    <recommendedName>
        <fullName evidence="5">DUF3311 domain-containing protein</fullName>
    </recommendedName>
</protein>
<accession>A0A1H9M349</accession>
<dbReference type="EMBL" id="FOFD01000004">
    <property type="protein sequence ID" value="SER18054.1"/>
    <property type="molecule type" value="Genomic_DNA"/>
</dbReference>
<evidence type="ECO:0000313" key="4">
    <source>
        <dbReference type="Proteomes" id="UP000199114"/>
    </source>
</evidence>
<dbReference type="OrthoDB" id="295408at2157"/>
<name>A0A1H9M349_9EURY</name>
<keyword evidence="2" id="KW-0812">Transmembrane</keyword>
<dbReference type="RefSeq" id="WP_090618901.1">
    <property type="nucleotide sequence ID" value="NZ_FOFD01000004.1"/>
</dbReference>
<feature type="compositionally biased region" description="Basic and acidic residues" evidence="1">
    <location>
        <begin position="73"/>
        <end position="95"/>
    </location>
</feature>
<dbReference type="STRING" id="1186196.SAMN04489841_3183"/>
<dbReference type="InterPro" id="IPR021741">
    <property type="entry name" value="DUF3311"/>
</dbReference>
<keyword evidence="2" id="KW-0472">Membrane</keyword>
<evidence type="ECO:0000256" key="2">
    <source>
        <dbReference type="SAM" id="Phobius"/>
    </source>
</evidence>
<feature type="transmembrane region" description="Helical" evidence="2">
    <location>
        <begin position="7"/>
        <end position="26"/>
    </location>
</feature>
<sequence>MGRNELGRWIAVGIVLAGLAIPWFLWGSSAVVAGLPLWLWWHIGWMALASVVFWQFSERAWGIGIETAATADGTHEDGPGRPDRTRDTRSGGKSP</sequence>
<reference evidence="4" key="1">
    <citation type="submission" date="2016-10" db="EMBL/GenBank/DDBJ databases">
        <authorList>
            <person name="Varghese N."/>
            <person name="Submissions S."/>
        </authorList>
    </citation>
    <scope>NUCLEOTIDE SEQUENCE [LARGE SCALE GENOMIC DNA]</scope>
    <source>
        <strain evidence="4">DSM 25055</strain>
    </source>
</reference>
<feature type="transmembrane region" description="Helical" evidence="2">
    <location>
        <begin position="38"/>
        <end position="56"/>
    </location>
</feature>
<keyword evidence="4" id="KW-1185">Reference proteome</keyword>
<proteinExistence type="predicted"/>
<dbReference type="Proteomes" id="UP000199114">
    <property type="component" value="Unassembled WGS sequence"/>
</dbReference>
<evidence type="ECO:0008006" key="5">
    <source>
        <dbReference type="Google" id="ProtNLM"/>
    </source>
</evidence>
<organism evidence="3 4">
    <name type="scientific">Natrinema salaciae</name>
    <dbReference type="NCBI Taxonomy" id="1186196"/>
    <lineage>
        <taxon>Archaea</taxon>
        <taxon>Methanobacteriati</taxon>
        <taxon>Methanobacteriota</taxon>
        <taxon>Stenosarchaea group</taxon>
        <taxon>Halobacteria</taxon>
        <taxon>Halobacteriales</taxon>
        <taxon>Natrialbaceae</taxon>
        <taxon>Natrinema</taxon>
    </lineage>
</organism>
<dbReference type="Pfam" id="PF11755">
    <property type="entry name" value="DUF3311"/>
    <property type="match status" value="1"/>
</dbReference>
<evidence type="ECO:0000256" key="1">
    <source>
        <dbReference type="SAM" id="MobiDB-lite"/>
    </source>
</evidence>
<keyword evidence="2" id="KW-1133">Transmembrane helix</keyword>
<gene>
    <name evidence="3" type="ORF">SAMN04489841_3183</name>
</gene>
<feature type="region of interest" description="Disordered" evidence="1">
    <location>
        <begin position="68"/>
        <end position="95"/>
    </location>
</feature>
<evidence type="ECO:0000313" key="3">
    <source>
        <dbReference type="EMBL" id="SER18054.1"/>
    </source>
</evidence>